<accession>A0A3A4A2B9</accession>
<keyword evidence="6 7" id="KW-0472">Membrane</keyword>
<dbReference type="Gene3D" id="3.30.70.100">
    <property type="match status" value="1"/>
</dbReference>
<evidence type="ECO:0000256" key="7">
    <source>
        <dbReference type="SAM" id="Phobius"/>
    </source>
</evidence>
<feature type="transmembrane region" description="Helical" evidence="7">
    <location>
        <begin position="33"/>
        <end position="53"/>
    </location>
</feature>
<evidence type="ECO:0000256" key="1">
    <source>
        <dbReference type="ARBA" id="ARBA00004651"/>
    </source>
</evidence>
<feature type="domain" description="Mechanosensitive ion channel MscS C-terminal" evidence="9">
    <location>
        <begin position="150"/>
        <end position="235"/>
    </location>
</feature>
<dbReference type="InterPro" id="IPR049278">
    <property type="entry name" value="MS_channel_C"/>
</dbReference>
<dbReference type="GO" id="GO:0005886">
    <property type="term" value="C:plasma membrane"/>
    <property type="evidence" value="ECO:0007669"/>
    <property type="project" value="UniProtKB-SubCell"/>
</dbReference>
<evidence type="ECO:0000313" key="11">
    <source>
        <dbReference type="EMBL" id="RJL22836.1"/>
    </source>
</evidence>
<comment type="subcellular location">
    <subcellularLocation>
        <location evidence="1">Cell membrane</location>
        <topology evidence="1">Multi-pass membrane protein</topology>
    </subcellularLocation>
</comment>
<evidence type="ECO:0000313" key="12">
    <source>
        <dbReference type="Proteomes" id="UP000265768"/>
    </source>
</evidence>
<evidence type="ECO:0000256" key="4">
    <source>
        <dbReference type="ARBA" id="ARBA00022692"/>
    </source>
</evidence>
<feature type="domain" description="Mechanosensitive ion channel transmembrane helices 2/3" evidence="10">
    <location>
        <begin position="38"/>
        <end position="78"/>
    </location>
</feature>
<feature type="transmembrane region" description="Helical" evidence="7">
    <location>
        <begin position="59"/>
        <end position="81"/>
    </location>
</feature>
<keyword evidence="4 7" id="KW-0812">Transmembrane</keyword>
<evidence type="ECO:0000256" key="2">
    <source>
        <dbReference type="ARBA" id="ARBA00008017"/>
    </source>
</evidence>
<dbReference type="Pfam" id="PF21088">
    <property type="entry name" value="MS_channel_1st"/>
    <property type="match status" value="1"/>
</dbReference>
<dbReference type="InterPro" id="IPR006685">
    <property type="entry name" value="MscS_channel_2nd"/>
</dbReference>
<dbReference type="Gene3D" id="1.10.287.1260">
    <property type="match status" value="1"/>
</dbReference>
<dbReference type="Pfam" id="PF00924">
    <property type="entry name" value="MS_channel_2nd"/>
    <property type="match status" value="1"/>
</dbReference>
<dbReference type="SUPFAM" id="SSF82689">
    <property type="entry name" value="Mechanosensitive channel protein MscS (YggB), C-terminal domain"/>
    <property type="match status" value="1"/>
</dbReference>
<name>A0A3A4A2B9_9ACTN</name>
<reference evidence="11 12" key="1">
    <citation type="submission" date="2018-09" db="EMBL/GenBank/DDBJ databases">
        <title>YIM 75507 draft genome.</title>
        <authorList>
            <person name="Tang S."/>
            <person name="Feng Y."/>
        </authorList>
    </citation>
    <scope>NUCLEOTIDE SEQUENCE [LARGE SCALE GENOMIC DNA]</scope>
    <source>
        <strain evidence="11 12">YIM 75507</strain>
    </source>
</reference>
<comment type="caution">
    <text evidence="11">The sequence shown here is derived from an EMBL/GenBank/DDBJ whole genome shotgun (WGS) entry which is preliminary data.</text>
</comment>
<dbReference type="Pfam" id="PF21082">
    <property type="entry name" value="MS_channel_3rd"/>
    <property type="match status" value="1"/>
</dbReference>
<dbReference type="InterPro" id="IPR011014">
    <property type="entry name" value="MscS_channel_TM-2"/>
</dbReference>
<evidence type="ECO:0000259" key="10">
    <source>
        <dbReference type="Pfam" id="PF21088"/>
    </source>
</evidence>
<dbReference type="InterPro" id="IPR049142">
    <property type="entry name" value="MS_channel_1st"/>
</dbReference>
<keyword evidence="3" id="KW-1003">Cell membrane</keyword>
<dbReference type="Proteomes" id="UP000265768">
    <property type="component" value="Unassembled WGS sequence"/>
</dbReference>
<organism evidence="11 12">
    <name type="scientific">Bailinhaonella thermotolerans</name>
    <dbReference type="NCBI Taxonomy" id="1070861"/>
    <lineage>
        <taxon>Bacteria</taxon>
        <taxon>Bacillati</taxon>
        <taxon>Actinomycetota</taxon>
        <taxon>Actinomycetes</taxon>
        <taxon>Streptosporangiales</taxon>
        <taxon>Streptosporangiaceae</taxon>
        <taxon>Bailinhaonella</taxon>
    </lineage>
</organism>
<dbReference type="InterPro" id="IPR023408">
    <property type="entry name" value="MscS_beta-dom_sf"/>
</dbReference>
<proteinExistence type="inferred from homology"/>
<evidence type="ECO:0000259" key="8">
    <source>
        <dbReference type="Pfam" id="PF00924"/>
    </source>
</evidence>
<keyword evidence="12" id="KW-1185">Reference proteome</keyword>
<dbReference type="InterPro" id="IPR011066">
    <property type="entry name" value="MscS_channel_C_sf"/>
</dbReference>
<dbReference type="PANTHER" id="PTHR30460">
    <property type="entry name" value="MODERATE CONDUCTANCE MECHANOSENSITIVE CHANNEL YBIO"/>
    <property type="match status" value="1"/>
</dbReference>
<evidence type="ECO:0000256" key="3">
    <source>
        <dbReference type="ARBA" id="ARBA00022475"/>
    </source>
</evidence>
<keyword evidence="5 7" id="KW-1133">Transmembrane helix</keyword>
<protein>
    <submittedName>
        <fullName evidence="11">Mechanosensitive ion channel family protein</fullName>
    </submittedName>
</protein>
<dbReference type="InterPro" id="IPR010920">
    <property type="entry name" value="LSM_dom_sf"/>
</dbReference>
<feature type="domain" description="Mechanosensitive ion channel MscS" evidence="8">
    <location>
        <begin position="79"/>
        <end position="140"/>
    </location>
</feature>
<dbReference type="SUPFAM" id="SSF82861">
    <property type="entry name" value="Mechanosensitive channel protein MscS (YggB), transmembrane region"/>
    <property type="match status" value="1"/>
</dbReference>
<dbReference type="FunFam" id="2.30.30.60:FF:000001">
    <property type="entry name" value="MscS Mechanosensitive ion channel"/>
    <property type="match status" value="1"/>
</dbReference>
<dbReference type="AlphaFoldDB" id="A0A3A4A2B9"/>
<comment type="similarity">
    <text evidence="2">Belongs to the MscS (TC 1.A.23) family.</text>
</comment>
<sequence>MPKRFRRRVPELGEGGPILLTERRRQRTETLGSVLRSIASILILGTAVLMMLQRLGFNLAPLLASASVVGVAVGFGAQNIVKDFLAGVFMLLEDQYGVGDVIDVGQAKGTVEAVSLRITRLRDINGAVWYVRNGEITRVGNESQGWARAVLDIPVAYTADVSRVREVLRETAVRMWEDEAYHGAVILEEPEVWGVEALSTDSVVMRVVVKTVPLKQWEVARELRVRVKQALDEEGFAVAAAAT</sequence>
<dbReference type="EMBL" id="QZEY01000021">
    <property type="protein sequence ID" value="RJL22836.1"/>
    <property type="molecule type" value="Genomic_DNA"/>
</dbReference>
<dbReference type="Gene3D" id="2.30.30.60">
    <property type="match status" value="1"/>
</dbReference>
<evidence type="ECO:0000259" key="9">
    <source>
        <dbReference type="Pfam" id="PF21082"/>
    </source>
</evidence>
<dbReference type="InterPro" id="IPR045276">
    <property type="entry name" value="YbiO_bact"/>
</dbReference>
<evidence type="ECO:0000256" key="5">
    <source>
        <dbReference type="ARBA" id="ARBA00022989"/>
    </source>
</evidence>
<dbReference type="PANTHER" id="PTHR30460:SF0">
    <property type="entry name" value="MODERATE CONDUCTANCE MECHANOSENSITIVE CHANNEL YBIO"/>
    <property type="match status" value="1"/>
</dbReference>
<dbReference type="OrthoDB" id="4638917at2"/>
<dbReference type="GO" id="GO:0008381">
    <property type="term" value="F:mechanosensitive monoatomic ion channel activity"/>
    <property type="evidence" value="ECO:0007669"/>
    <property type="project" value="InterPro"/>
</dbReference>
<gene>
    <name evidence="11" type="ORF">D5H75_34885</name>
</gene>
<evidence type="ECO:0000256" key="6">
    <source>
        <dbReference type="ARBA" id="ARBA00023136"/>
    </source>
</evidence>
<dbReference type="SUPFAM" id="SSF50182">
    <property type="entry name" value="Sm-like ribonucleoproteins"/>
    <property type="match status" value="1"/>
</dbReference>